<comment type="caution">
    <text evidence="1">The sequence shown here is derived from an EMBL/GenBank/DDBJ whole genome shotgun (WGS) entry which is preliminary data.</text>
</comment>
<accession>A0A4C1USV0</accession>
<name>A0A4C1USV0_EUMVA</name>
<evidence type="ECO:0000313" key="2">
    <source>
        <dbReference type="Proteomes" id="UP000299102"/>
    </source>
</evidence>
<organism evidence="1 2">
    <name type="scientific">Eumeta variegata</name>
    <name type="common">Bagworm moth</name>
    <name type="synonym">Eumeta japonica</name>
    <dbReference type="NCBI Taxonomy" id="151549"/>
    <lineage>
        <taxon>Eukaryota</taxon>
        <taxon>Metazoa</taxon>
        <taxon>Ecdysozoa</taxon>
        <taxon>Arthropoda</taxon>
        <taxon>Hexapoda</taxon>
        <taxon>Insecta</taxon>
        <taxon>Pterygota</taxon>
        <taxon>Neoptera</taxon>
        <taxon>Endopterygota</taxon>
        <taxon>Lepidoptera</taxon>
        <taxon>Glossata</taxon>
        <taxon>Ditrysia</taxon>
        <taxon>Tineoidea</taxon>
        <taxon>Psychidae</taxon>
        <taxon>Oiketicinae</taxon>
        <taxon>Eumeta</taxon>
    </lineage>
</organism>
<protein>
    <submittedName>
        <fullName evidence="1">Uncharacterized protein</fullName>
    </submittedName>
</protein>
<dbReference type="EMBL" id="BGZK01000213">
    <property type="protein sequence ID" value="GBP28894.1"/>
    <property type="molecule type" value="Genomic_DNA"/>
</dbReference>
<dbReference type="AlphaFoldDB" id="A0A4C1USV0"/>
<gene>
    <name evidence="1" type="ORF">EVAR_93538_1</name>
</gene>
<sequence>MMTSQSSRFQFIDAKRISPSFISIDFAANLDSALGAALVSNPDAALSSRIPAPLGYKNLGFELESGDGRSQFKRRPQ</sequence>
<keyword evidence="2" id="KW-1185">Reference proteome</keyword>
<dbReference type="Proteomes" id="UP000299102">
    <property type="component" value="Unassembled WGS sequence"/>
</dbReference>
<evidence type="ECO:0000313" key="1">
    <source>
        <dbReference type="EMBL" id="GBP28894.1"/>
    </source>
</evidence>
<proteinExistence type="predicted"/>
<reference evidence="1 2" key="1">
    <citation type="journal article" date="2019" name="Commun. Biol.">
        <title>The bagworm genome reveals a unique fibroin gene that provides high tensile strength.</title>
        <authorList>
            <person name="Kono N."/>
            <person name="Nakamura H."/>
            <person name="Ohtoshi R."/>
            <person name="Tomita M."/>
            <person name="Numata K."/>
            <person name="Arakawa K."/>
        </authorList>
    </citation>
    <scope>NUCLEOTIDE SEQUENCE [LARGE SCALE GENOMIC DNA]</scope>
</reference>